<proteinExistence type="inferred from homology"/>
<dbReference type="GO" id="GO:0019265">
    <property type="term" value="P:glycine biosynthetic process, by transamination of glyoxylate"/>
    <property type="evidence" value="ECO:0007669"/>
    <property type="project" value="TreeGrafter"/>
</dbReference>
<sequence>MTDNTKPATRPARPYFSSGPCAKRPGWTLEALTDALLGRSHRSKPGKTRLQHAIDLTRDVLQVPDTHRIGIVPGSDTGAVEMAMWTMLGQRGVDVVAWESFGSGWVTDVLKQLKLNDARKIEAPYGELADLGEVDFDRDVIFTWNGTTSGVRVPNGDFIPEDRGGLTICDATSAAFAQDLPFDKLDVVTFSWQKVLGGEGAHGVIILGPRAVERLESYTPDRALPKIFRLTKGGKLIEGVFKGETINTPSMLCVEDYIDALEWAKSVGGLSGLIGRADANAQVLWDFVDKNDWIGNLAKDPATRSNTSVCLTITDPDVLALDADGQEAFAKALVGQLDKEGVAYDIGAYRDAPAGLRIWAGATVETADLEALIPWLAYAFETQKKSLG</sequence>
<evidence type="ECO:0000256" key="2">
    <source>
        <dbReference type="ARBA" id="ARBA00005099"/>
    </source>
</evidence>
<keyword evidence="7" id="KW-0028">Amino-acid biosynthesis</keyword>
<keyword evidence="6 12" id="KW-0032">Aminotransferase</keyword>
<comment type="similarity">
    <text evidence="3">Belongs to the class-V pyridoxal-phosphate-dependent aminotransferase family. SerC subfamily.</text>
</comment>
<dbReference type="RefSeq" id="WP_094076572.1">
    <property type="nucleotide sequence ID" value="NZ_NBYO01000001.1"/>
</dbReference>
<evidence type="ECO:0000256" key="7">
    <source>
        <dbReference type="ARBA" id="ARBA00022605"/>
    </source>
</evidence>
<comment type="cofactor">
    <cofactor evidence="1">
        <name>pyridoxal 5'-phosphate</name>
        <dbReference type="ChEBI" id="CHEBI:597326"/>
    </cofactor>
</comment>
<evidence type="ECO:0000256" key="4">
    <source>
        <dbReference type="ARBA" id="ARBA00013030"/>
    </source>
</evidence>
<dbReference type="NCBIfam" id="TIGR01365">
    <property type="entry name" value="serC_2"/>
    <property type="match status" value="1"/>
</dbReference>
<evidence type="ECO:0000313" key="12">
    <source>
        <dbReference type="EMBL" id="OXT02621.1"/>
    </source>
</evidence>
<evidence type="ECO:0000256" key="1">
    <source>
        <dbReference type="ARBA" id="ARBA00001933"/>
    </source>
</evidence>
<accession>A0A231V3M2</accession>
<dbReference type="EC" id="2.6.1.52" evidence="4"/>
<dbReference type="GO" id="GO:0004760">
    <property type="term" value="F:L-serine-pyruvate transaminase activity"/>
    <property type="evidence" value="ECO:0007669"/>
    <property type="project" value="TreeGrafter"/>
</dbReference>
<dbReference type="Gene3D" id="3.90.1150.10">
    <property type="entry name" value="Aspartate Aminotransferase, domain 1"/>
    <property type="match status" value="1"/>
</dbReference>
<evidence type="ECO:0000256" key="10">
    <source>
        <dbReference type="ARBA" id="ARBA00023299"/>
    </source>
</evidence>
<keyword evidence="5" id="KW-0963">Cytoplasm</keyword>
<dbReference type="GO" id="GO:0006564">
    <property type="term" value="P:L-serine biosynthetic process"/>
    <property type="evidence" value="ECO:0007669"/>
    <property type="project" value="UniProtKB-KW"/>
</dbReference>
<keyword evidence="13" id="KW-1185">Reference proteome</keyword>
<dbReference type="PANTHER" id="PTHR21152:SF40">
    <property type="entry name" value="ALANINE--GLYOXYLATE AMINOTRANSFERASE"/>
    <property type="match status" value="1"/>
</dbReference>
<comment type="pathway">
    <text evidence="2">Amino-acid biosynthesis; L-serine biosynthesis; L-serine from 3-phospho-D-glycerate: step 2/3.</text>
</comment>
<dbReference type="UniPathway" id="UPA00135">
    <property type="reaction ID" value="UER00197"/>
</dbReference>
<evidence type="ECO:0000256" key="3">
    <source>
        <dbReference type="ARBA" id="ARBA00006904"/>
    </source>
</evidence>
<dbReference type="EMBL" id="NBYO01000001">
    <property type="protein sequence ID" value="OXT02621.1"/>
    <property type="molecule type" value="Genomic_DNA"/>
</dbReference>
<dbReference type="InterPro" id="IPR015422">
    <property type="entry name" value="PyrdxlP-dep_Trfase_small"/>
</dbReference>
<keyword evidence="9" id="KW-0663">Pyridoxal phosphate</keyword>
<dbReference type="NCBIfam" id="NF002841">
    <property type="entry name" value="PRK03080.1-2"/>
    <property type="match status" value="1"/>
</dbReference>
<dbReference type="InterPro" id="IPR006271">
    <property type="entry name" value="Pser_aminoTfrase_methanosarc"/>
</dbReference>
<evidence type="ECO:0000256" key="11">
    <source>
        <dbReference type="ARBA" id="ARBA00049007"/>
    </source>
</evidence>
<dbReference type="InterPro" id="IPR015424">
    <property type="entry name" value="PyrdxlP-dep_Trfase"/>
</dbReference>
<dbReference type="CDD" id="cd01494">
    <property type="entry name" value="AAT_I"/>
    <property type="match status" value="1"/>
</dbReference>
<dbReference type="Proteomes" id="UP000215405">
    <property type="component" value="Unassembled WGS sequence"/>
</dbReference>
<evidence type="ECO:0000313" key="13">
    <source>
        <dbReference type="Proteomes" id="UP000215405"/>
    </source>
</evidence>
<dbReference type="Gene3D" id="3.40.640.10">
    <property type="entry name" value="Type I PLP-dependent aspartate aminotransferase-like (Major domain)"/>
    <property type="match status" value="1"/>
</dbReference>
<dbReference type="PANTHER" id="PTHR21152">
    <property type="entry name" value="AMINOTRANSFERASE CLASS V"/>
    <property type="match status" value="1"/>
</dbReference>
<comment type="caution">
    <text evidence="12">The sequence shown here is derived from an EMBL/GenBank/DDBJ whole genome shotgun (WGS) entry which is preliminary data.</text>
</comment>
<evidence type="ECO:0000256" key="5">
    <source>
        <dbReference type="ARBA" id="ARBA00022490"/>
    </source>
</evidence>
<comment type="catalytic activity">
    <reaction evidence="11">
        <text>O-phospho-L-serine + 2-oxoglutarate = 3-phosphooxypyruvate + L-glutamate</text>
        <dbReference type="Rhea" id="RHEA:14329"/>
        <dbReference type="ChEBI" id="CHEBI:16810"/>
        <dbReference type="ChEBI" id="CHEBI:18110"/>
        <dbReference type="ChEBI" id="CHEBI:29985"/>
        <dbReference type="ChEBI" id="CHEBI:57524"/>
        <dbReference type="EC" id="2.6.1.52"/>
    </reaction>
</comment>
<dbReference type="AlphaFoldDB" id="A0A231V3M2"/>
<reference evidence="13" key="1">
    <citation type="journal article" date="2017" name="Int. J. Syst. Evol. Microbiol.">
        <title>Notoacmeibacter marinus gen. nov., sp. nov., isolated from the gut of a limpet and proposal of Notoacmeibacteraceae fam. nov. in the order Rhizobiales of the class Alphaproteobacteria.</title>
        <authorList>
            <person name="Huang Z."/>
            <person name="Guo F."/>
            <person name="Lai Q."/>
        </authorList>
    </citation>
    <scope>NUCLEOTIDE SEQUENCE [LARGE SCALE GENOMIC DNA]</scope>
    <source>
        <strain evidence="13">XMTR2A4</strain>
    </source>
</reference>
<dbReference type="GO" id="GO:0008453">
    <property type="term" value="F:alanine-glyoxylate transaminase activity"/>
    <property type="evidence" value="ECO:0007669"/>
    <property type="project" value="TreeGrafter"/>
</dbReference>
<name>A0A231V3M2_9HYPH</name>
<evidence type="ECO:0000256" key="8">
    <source>
        <dbReference type="ARBA" id="ARBA00022679"/>
    </source>
</evidence>
<dbReference type="PIRSF" id="PIRSF000525">
    <property type="entry name" value="SerC"/>
    <property type="match status" value="1"/>
</dbReference>
<keyword evidence="8 12" id="KW-0808">Transferase</keyword>
<organism evidence="12 13">
    <name type="scientific">Notoacmeibacter marinus</name>
    <dbReference type="NCBI Taxonomy" id="1876515"/>
    <lineage>
        <taxon>Bacteria</taxon>
        <taxon>Pseudomonadati</taxon>
        <taxon>Pseudomonadota</taxon>
        <taxon>Alphaproteobacteria</taxon>
        <taxon>Hyphomicrobiales</taxon>
        <taxon>Notoacmeibacteraceae</taxon>
        <taxon>Notoacmeibacter</taxon>
    </lineage>
</organism>
<gene>
    <name evidence="12" type="ORF">B7H23_06955</name>
</gene>
<dbReference type="InterPro" id="IPR022278">
    <property type="entry name" value="Pser_aminoTfrase"/>
</dbReference>
<evidence type="ECO:0000256" key="6">
    <source>
        <dbReference type="ARBA" id="ARBA00022576"/>
    </source>
</evidence>
<dbReference type="GO" id="GO:0004648">
    <property type="term" value="F:O-phospho-L-serine:2-oxoglutarate aminotransferase activity"/>
    <property type="evidence" value="ECO:0007669"/>
    <property type="project" value="UniProtKB-EC"/>
</dbReference>
<keyword evidence="10" id="KW-0718">Serine biosynthesis</keyword>
<protein>
    <recommendedName>
        <fullName evidence="4">phosphoserine transaminase</fullName>
        <ecNumber evidence="4">2.6.1.52</ecNumber>
    </recommendedName>
</protein>
<evidence type="ECO:0000256" key="9">
    <source>
        <dbReference type="ARBA" id="ARBA00022898"/>
    </source>
</evidence>
<dbReference type="InterPro" id="IPR015421">
    <property type="entry name" value="PyrdxlP-dep_Trfase_major"/>
</dbReference>
<dbReference type="SUPFAM" id="SSF53383">
    <property type="entry name" value="PLP-dependent transferases"/>
    <property type="match status" value="1"/>
</dbReference>